<dbReference type="InParanoid" id="M1DWC6"/>
<dbReference type="EnsemblPlants" id="PGSC0003DMT400095461">
    <property type="protein sequence ID" value="PGSC0003DMT400095461"/>
    <property type="gene ID" value="PGSC0003DMG400045032"/>
</dbReference>
<organism evidence="1 2">
    <name type="scientific">Solanum tuberosum</name>
    <name type="common">Potato</name>
    <dbReference type="NCBI Taxonomy" id="4113"/>
    <lineage>
        <taxon>Eukaryota</taxon>
        <taxon>Viridiplantae</taxon>
        <taxon>Streptophyta</taxon>
        <taxon>Embryophyta</taxon>
        <taxon>Tracheophyta</taxon>
        <taxon>Spermatophyta</taxon>
        <taxon>Magnoliopsida</taxon>
        <taxon>eudicotyledons</taxon>
        <taxon>Gunneridae</taxon>
        <taxon>Pentapetalae</taxon>
        <taxon>asterids</taxon>
        <taxon>lamiids</taxon>
        <taxon>Solanales</taxon>
        <taxon>Solanaceae</taxon>
        <taxon>Solanoideae</taxon>
        <taxon>Solaneae</taxon>
        <taxon>Solanum</taxon>
    </lineage>
</organism>
<protein>
    <submittedName>
        <fullName evidence="1">Uncharacterized protein</fullName>
    </submittedName>
</protein>
<dbReference type="Gramene" id="PGSC0003DMT400095461">
    <property type="protein sequence ID" value="PGSC0003DMT400095461"/>
    <property type="gene ID" value="PGSC0003DMG400045032"/>
</dbReference>
<dbReference type="AlphaFoldDB" id="M1DWC6"/>
<dbReference type="Proteomes" id="UP000011115">
    <property type="component" value="Unassembled WGS sequence"/>
</dbReference>
<dbReference type="HOGENOM" id="CLU_1910362_0_0_1"/>
<accession>M1DWC6</accession>
<dbReference type="PaxDb" id="4113-PGSC0003DMT400095461"/>
<evidence type="ECO:0000313" key="1">
    <source>
        <dbReference type="EnsemblPlants" id="PGSC0003DMT400095461"/>
    </source>
</evidence>
<evidence type="ECO:0000313" key="2">
    <source>
        <dbReference type="Proteomes" id="UP000011115"/>
    </source>
</evidence>
<sequence length="133" mass="14718">MTFAFVGLGFRSRRIGNLVSKYVRAHIRGIPYGDCKGPILSWSRSQVMYYHRFYAFAATWGWIGLGLKSSVDSFQLRWTCSNRHLPSSSTLAADTSVSFVEPVPLTCSSRQLPSSSTLPLKLVSRGTVTPGLL</sequence>
<reference evidence="1" key="2">
    <citation type="submission" date="2015-06" db="UniProtKB">
        <authorList>
            <consortium name="EnsemblPlants"/>
        </authorList>
    </citation>
    <scope>IDENTIFICATION</scope>
    <source>
        <strain evidence="1">DM1-3 516 R44</strain>
    </source>
</reference>
<name>M1DWC6_SOLTU</name>
<proteinExistence type="predicted"/>
<reference evidence="2" key="1">
    <citation type="journal article" date="2011" name="Nature">
        <title>Genome sequence and analysis of the tuber crop potato.</title>
        <authorList>
            <consortium name="The Potato Genome Sequencing Consortium"/>
        </authorList>
    </citation>
    <scope>NUCLEOTIDE SEQUENCE [LARGE SCALE GENOMIC DNA]</scope>
    <source>
        <strain evidence="2">cv. DM1-3 516 R44</strain>
    </source>
</reference>
<keyword evidence="2" id="KW-1185">Reference proteome</keyword>